<dbReference type="InterPro" id="IPR049255">
    <property type="entry name" value="Apc1_N"/>
</dbReference>
<feature type="domain" description="Anaphase-promoting complex subunit 1 N-terminal" evidence="6">
    <location>
        <begin position="29"/>
        <end position="860"/>
    </location>
</feature>
<feature type="region of interest" description="Disordered" evidence="5">
    <location>
        <begin position="728"/>
        <end position="762"/>
    </location>
</feature>
<protein>
    <recommendedName>
        <fullName evidence="6">Anaphase-promoting complex subunit 1 N-terminal domain-containing protein</fullName>
    </recommendedName>
</protein>
<dbReference type="GO" id="GO:0070979">
    <property type="term" value="P:protein K11-linked ubiquitination"/>
    <property type="evidence" value="ECO:0007669"/>
    <property type="project" value="TreeGrafter"/>
</dbReference>
<sequence>MAQSRFLGIHQPAAFQHAIDQQILPSSPSSSDYDWHLYFDVHSDSPAEDELLVTKHTVIWSRGTIFRKTFDLSAEKEDIRQALITSFPKTSERSASRQSEPCNGLPSKPHLYQSPDCPDFTTVPSDKPSLYGPSPLKAAASSRNNPPTKSASPKPTSKKSSASTSSSELPKLSKALVVFLKTQAHIFFLSGASHIVHMPFEVEVARPLPQGLLIQRKRTKAEAACAAASMRVPLVPPNSFASTQPSFKFDSPTPSQSFTCASLGRPPVLTVGNDLHPLVQHPSSHWPRLVTLLDPLLELGLVVVTRPEPLVAEKRKPQGSLRPAFLDVGEEIIDIQKVSSSQLDGCEQLLFAVTINRETSCYSIWRVRYLSNDDPFIKNGRTAAQVKIDRRRSSMAPGYAASGAGPVNQDKTPVRSGFRESFGVTLPGKRTRKSAEKEKALQQKQQKQQKNNHHQHQQHQQHQHQHSFVASLERERDPVMTRRQSKRLSSLARVDMPASQERSVFAESAQTAKQRIESFSSSNNNRHSGAHNLGHTEGNVNVHAHNHAYVDSILDDLRSAGDFDSASFHGFGAHPESEYEGLAQELSFSLVKTLDFCSNSRNSIYYPGCQNPESTSPLRIFSLVYPPSFSHMNAAISIILAIQDPVECQLDMITIPTSRHARSASSVDTLTLGPIHHHRASGIADSCKIVDGDSQIILILSDESGGARELSIQSPWTTLTNIELPAFGSKPRGLGPRTPNFSSRLRSKIQEGGDLRPGGYRLRSEQSAAESAQYSLISLRPRLMGGLVDVVDNIGRVHQLHTQLQPTNTQVQAILNVCRLVIPDGRGEMLLCGWWHAMRWIRAEGLDVADHEWSALIILLLSMIMSLSTTAPGPTEPSVHSTPSRRRRRPPSATASQFGGQNWAAMQMHTSANASAVPSWLLTSPWSWAMDHVSPESIERSSDHFFAAHIRYAARFLTSTPGVTALGADGYLPTALSFPLERRMAVAQNMLVGIHLLVEEQKLDVCVPESGLSGRAGTRVFLAQVTRWVGWKDMSATYELGVQEALDPRFDHEISLPMELRRPDINLCIFTWIQARLTGDRSVSFPSLIDVLETAVPPSPPPVSRPLSPSLHALAKSMTPRTTQFRHFFSLLRADASFADTVEAMYNAGFTSARSFETLPDSIIALLRDPIAMCQAFPRATWSKELLLLVNRADIGMILDTSRLARPHVQRRPALTNASHFATWDLQLLCKNTHEDPGQTLPDSDATSAEHQLIIRHLFGQDRRLNDAHELLSTFRARTVTLRPRPEWVESVYLEKQKDLVSRIALGTLAIPVGRGLLYYGLRFPLPTQKTAISGFNLNCIVKPAGVTVGVDRTLFTEEKVCWSFFHQGVAAGLAISPKAKGIDTSWILYNKPSQDLSNRHAGFLLGLGLNGHLTNVAKWVSFKYLTHKHNMTSIGLLLGLAASHLGTMNSLITRLLSVHVTRMLPRGAAELNLSPMTQTTGIMGIGMLYYNTQHRRMSEIMLSEILHSPENGYTSLHDEYDASSNTLRSEGYRLASGFALGLINLAKGADLKGLHDMDVTNRLLTVATSPKRVEYVNILDRSAAGAIVALALIHMKTEDPLVAAKINVPDSIVQFDYVRPDLLLLRTLARHLILWSGIKPQMAWVRQSLPWSYRRRLDLSTTVRLTSSDLAFYSILGGLCFAIGLRYAGSANTEARDLLIYFLDHFTRLLGLAKGRVGNELGVSCYDEELARHSLRTCQDITVLSAACVMAGTGDIIVLRRLRALHGRTDPDVPYGSHMAAHMAIGILFLGCGSMTLGSSNLAVASLLISLYPVFPATVMDNRAHLQAFRHLWVMGVEARCVVVKDVATGNVAPVPITVTLKPDKSDKDQSSLVVSKTTPCLLPPLHTIASIRTHGSPIYWDAELSLVANPDMAAAFAQSRTIHLRKRPATDMPFGSTAASHSPNIHLQSRHPVPGLGPATDANPFSWIFGLESLKHLSAAERVTLLDLDSTGGEGAIGASCLSSVDIRLDLEHTPALSRDDMLGLRLLFEWCDVREEMRDREIREVKKHHGGGQRKGQQNNADDEKKRAELMMTEWWVKENVVRALRVQIMSEEV</sequence>
<feature type="region of interest" description="Disordered" evidence="5">
    <location>
        <begin position="872"/>
        <end position="897"/>
    </location>
</feature>
<dbReference type="GO" id="GO:0051301">
    <property type="term" value="P:cell division"/>
    <property type="evidence" value="ECO:0007669"/>
    <property type="project" value="UniProtKB-KW"/>
</dbReference>
<comment type="similarity">
    <text evidence="1">Belongs to the APC1 family.</text>
</comment>
<evidence type="ECO:0000256" key="1">
    <source>
        <dbReference type="ARBA" id="ARBA00010547"/>
    </source>
</evidence>
<dbReference type="GO" id="GO:0007091">
    <property type="term" value="P:metaphase/anaphase transition of mitotic cell cycle"/>
    <property type="evidence" value="ECO:0007669"/>
    <property type="project" value="TreeGrafter"/>
</dbReference>
<dbReference type="FunFam" id="1.25.10.10:FF:000531">
    <property type="entry name" value="Negative regulator of mitosis"/>
    <property type="match status" value="1"/>
</dbReference>
<dbReference type="Proteomes" id="UP000033483">
    <property type="component" value="Unassembled WGS sequence"/>
</dbReference>
<evidence type="ECO:0000313" key="8">
    <source>
        <dbReference type="Proteomes" id="UP000033483"/>
    </source>
</evidence>
<dbReference type="EMBL" id="LAEV01000214">
    <property type="protein sequence ID" value="KKA30837.1"/>
    <property type="molecule type" value="Genomic_DNA"/>
</dbReference>
<feature type="region of interest" description="Disordered" evidence="5">
    <location>
        <begin position="89"/>
        <end position="166"/>
    </location>
</feature>
<gene>
    <name evidence="7" type="ORF">TD95_000753</name>
</gene>
<proteinExistence type="inferred from homology"/>
<name>A0A0F4ZJY2_9PEZI</name>
<evidence type="ECO:0000256" key="5">
    <source>
        <dbReference type="SAM" id="MobiDB-lite"/>
    </source>
</evidence>
<dbReference type="GO" id="GO:0060090">
    <property type="term" value="F:molecular adaptor activity"/>
    <property type="evidence" value="ECO:0007669"/>
    <property type="project" value="TreeGrafter"/>
</dbReference>
<evidence type="ECO:0000256" key="3">
    <source>
        <dbReference type="ARBA" id="ARBA00022776"/>
    </source>
</evidence>
<evidence type="ECO:0000256" key="4">
    <source>
        <dbReference type="ARBA" id="ARBA00023306"/>
    </source>
</evidence>
<dbReference type="InterPro" id="IPR011989">
    <property type="entry name" value="ARM-like"/>
</dbReference>
<evidence type="ECO:0000313" key="7">
    <source>
        <dbReference type="EMBL" id="KKA30837.1"/>
    </source>
</evidence>
<feature type="compositionally biased region" description="Polar residues" evidence="5">
    <location>
        <begin position="508"/>
        <end position="527"/>
    </location>
</feature>
<evidence type="ECO:0000256" key="2">
    <source>
        <dbReference type="ARBA" id="ARBA00022618"/>
    </source>
</evidence>
<dbReference type="GO" id="GO:0031145">
    <property type="term" value="P:anaphase-promoting complex-dependent catabolic process"/>
    <property type="evidence" value="ECO:0007669"/>
    <property type="project" value="TreeGrafter"/>
</dbReference>
<dbReference type="InterPro" id="IPR024990">
    <property type="entry name" value="Apc1"/>
</dbReference>
<comment type="caution">
    <text evidence="7">The sequence shown here is derived from an EMBL/GenBank/DDBJ whole genome shotgun (WGS) entry which is preliminary data.</text>
</comment>
<feature type="compositionally biased region" description="Basic residues" evidence="5">
    <location>
        <begin position="450"/>
        <end position="465"/>
    </location>
</feature>
<dbReference type="OrthoDB" id="26401at2759"/>
<feature type="region of interest" description="Disordered" evidence="5">
    <location>
        <begin position="388"/>
        <end position="534"/>
    </location>
</feature>
<organism evidence="7 8">
    <name type="scientific">Thielaviopsis punctulata</name>
    <dbReference type="NCBI Taxonomy" id="72032"/>
    <lineage>
        <taxon>Eukaryota</taxon>
        <taxon>Fungi</taxon>
        <taxon>Dikarya</taxon>
        <taxon>Ascomycota</taxon>
        <taxon>Pezizomycotina</taxon>
        <taxon>Sordariomycetes</taxon>
        <taxon>Hypocreomycetidae</taxon>
        <taxon>Microascales</taxon>
        <taxon>Ceratocystidaceae</taxon>
        <taxon>Thielaviopsis</taxon>
    </lineage>
</organism>
<feature type="compositionally biased region" description="Low complexity" evidence="5">
    <location>
        <begin position="146"/>
        <end position="166"/>
    </location>
</feature>
<evidence type="ECO:0000259" key="6">
    <source>
        <dbReference type="Pfam" id="PF12859"/>
    </source>
</evidence>
<keyword evidence="2" id="KW-0132">Cell division</keyword>
<accession>A0A0F4ZJY2</accession>
<dbReference type="PANTHER" id="PTHR12827:SF3">
    <property type="entry name" value="ANAPHASE-PROMOTING COMPLEX SUBUNIT 1"/>
    <property type="match status" value="1"/>
</dbReference>
<keyword evidence="8" id="KW-1185">Reference proteome</keyword>
<reference evidence="7 8" key="1">
    <citation type="submission" date="2015-03" db="EMBL/GenBank/DDBJ databases">
        <authorList>
            <person name="Radwan O."/>
            <person name="Al-Naeli F.A."/>
            <person name="Rendon G.A."/>
            <person name="Fields C."/>
        </authorList>
    </citation>
    <scope>NUCLEOTIDE SEQUENCE [LARGE SCALE GENOMIC DNA]</scope>
    <source>
        <strain evidence="7">CR-DP1</strain>
    </source>
</reference>
<dbReference type="Pfam" id="PF12859">
    <property type="entry name" value="ANAPC1"/>
    <property type="match status" value="1"/>
</dbReference>
<dbReference type="Gene3D" id="1.25.10.10">
    <property type="entry name" value="Leucine-rich Repeat Variant"/>
    <property type="match status" value="2"/>
</dbReference>
<keyword evidence="3" id="KW-0498">Mitosis</keyword>
<feature type="region of interest" description="Disordered" evidence="5">
    <location>
        <begin position="2047"/>
        <end position="2067"/>
    </location>
</feature>
<keyword evidence="4" id="KW-0131">Cell cycle</keyword>
<dbReference type="PANTHER" id="PTHR12827">
    <property type="entry name" value="MEIOTIC CHECKPOINT REGULATOR TSG24 FAMILY MEMBER"/>
    <property type="match status" value="1"/>
</dbReference>
<dbReference type="GO" id="GO:0005680">
    <property type="term" value="C:anaphase-promoting complex"/>
    <property type="evidence" value="ECO:0007669"/>
    <property type="project" value="InterPro"/>
</dbReference>